<dbReference type="InterPro" id="IPR036388">
    <property type="entry name" value="WH-like_DNA-bd_sf"/>
</dbReference>
<keyword evidence="1" id="KW-0805">Transcription regulation</keyword>
<dbReference type="PRINTS" id="PR00038">
    <property type="entry name" value="HTHLUXR"/>
</dbReference>
<evidence type="ECO:0000313" key="5">
    <source>
        <dbReference type="EMBL" id="MEK8033992.1"/>
    </source>
</evidence>
<organism evidence="5 6">
    <name type="scientific">Ideonella lacteola</name>
    <dbReference type="NCBI Taxonomy" id="2984193"/>
    <lineage>
        <taxon>Bacteria</taxon>
        <taxon>Pseudomonadati</taxon>
        <taxon>Pseudomonadota</taxon>
        <taxon>Betaproteobacteria</taxon>
        <taxon>Burkholderiales</taxon>
        <taxon>Sphaerotilaceae</taxon>
        <taxon>Ideonella</taxon>
    </lineage>
</organism>
<evidence type="ECO:0000256" key="3">
    <source>
        <dbReference type="ARBA" id="ARBA00023163"/>
    </source>
</evidence>
<dbReference type="PANTHER" id="PTHR44688:SF16">
    <property type="entry name" value="DNA-BINDING TRANSCRIPTIONAL ACTIVATOR DEVR_DOSR"/>
    <property type="match status" value="1"/>
</dbReference>
<dbReference type="Pfam" id="PF00196">
    <property type="entry name" value="GerE"/>
    <property type="match status" value="1"/>
</dbReference>
<evidence type="ECO:0000259" key="4">
    <source>
        <dbReference type="PROSITE" id="PS50043"/>
    </source>
</evidence>
<evidence type="ECO:0000256" key="2">
    <source>
        <dbReference type="ARBA" id="ARBA00023125"/>
    </source>
</evidence>
<dbReference type="CDD" id="cd06170">
    <property type="entry name" value="LuxR_C_like"/>
    <property type="match status" value="1"/>
</dbReference>
<keyword evidence="2" id="KW-0238">DNA-binding</keyword>
<feature type="domain" description="HTH luxR-type" evidence="4">
    <location>
        <begin position="266"/>
        <end position="331"/>
    </location>
</feature>
<reference evidence="5 6" key="1">
    <citation type="submission" date="2024-04" db="EMBL/GenBank/DDBJ databases">
        <title>Novel species of the genus Ideonella isolated from streams.</title>
        <authorList>
            <person name="Lu H."/>
        </authorList>
    </citation>
    <scope>NUCLEOTIDE SEQUENCE [LARGE SCALE GENOMIC DNA]</scope>
    <source>
        <strain evidence="5 6">DXS29W</strain>
    </source>
</reference>
<dbReference type="InterPro" id="IPR016032">
    <property type="entry name" value="Sig_transdc_resp-reg_C-effctor"/>
</dbReference>
<evidence type="ECO:0000256" key="1">
    <source>
        <dbReference type="ARBA" id="ARBA00023015"/>
    </source>
</evidence>
<dbReference type="PANTHER" id="PTHR44688">
    <property type="entry name" value="DNA-BINDING TRANSCRIPTIONAL ACTIVATOR DEVR_DOSR"/>
    <property type="match status" value="1"/>
</dbReference>
<dbReference type="SUPFAM" id="SSF46894">
    <property type="entry name" value="C-terminal effector domain of the bipartite response regulators"/>
    <property type="match status" value="1"/>
</dbReference>
<protein>
    <submittedName>
        <fullName evidence="5">LuxR C-terminal-related transcriptional regulator</fullName>
    </submittedName>
</protein>
<evidence type="ECO:0000313" key="6">
    <source>
        <dbReference type="Proteomes" id="UP001371218"/>
    </source>
</evidence>
<dbReference type="PROSITE" id="PS50043">
    <property type="entry name" value="HTH_LUXR_2"/>
    <property type="match status" value="1"/>
</dbReference>
<sequence>MAPPTSGLSVDRESFVAFSEGLQALDRLAPAVSPARLMSEGLTALRQVVPFDAAWWGECSGGMDGLAPRSWLSGRINLSAEFSREWNAISHRDRFARSSMQQLDTVVIEVGYADPEPAVEAFARRHDLYHVMAITRLLPGSGLLHYICLYRQQCSPPYNAVQSLLFQQFTAHLMRRWGARVATLIASEGTATGADDHALLDAGGEFVYVGARMALLLKEHAPSWEGSRLPAPLAGAFAQGAGALKLGRRRLVSQACGELTLLSIQPQHRGPVLPPREMGVAVLYAEGRSYKEIALQTGLAPATVRTYLREAYLRLGVSDKVALGRALAGRRPARPR</sequence>
<dbReference type="Proteomes" id="UP001371218">
    <property type="component" value="Unassembled WGS sequence"/>
</dbReference>
<name>A0ABU9BYV5_9BURK</name>
<accession>A0ABU9BYV5</accession>
<keyword evidence="3" id="KW-0804">Transcription</keyword>
<keyword evidence="6" id="KW-1185">Reference proteome</keyword>
<dbReference type="EMBL" id="JBBUTG010000023">
    <property type="protein sequence ID" value="MEK8033992.1"/>
    <property type="molecule type" value="Genomic_DNA"/>
</dbReference>
<gene>
    <name evidence="5" type="ORF">AACH06_24465</name>
</gene>
<dbReference type="SMART" id="SM00421">
    <property type="entry name" value="HTH_LUXR"/>
    <property type="match status" value="1"/>
</dbReference>
<dbReference type="RefSeq" id="WP_341428414.1">
    <property type="nucleotide sequence ID" value="NZ_JBBUTG010000023.1"/>
</dbReference>
<comment type="caution">
    <text evidence="5">The sequence shown here is derived from an EMBL/GenBank/DDBJ whole genome shotgun (WGS) entry which is preliminary data.</text>
</comment>
<proteinExistence type="predicted"/>
<dbReference type="InterPro" id="IPR000792">
    <property type="entry name" value="Tscrpt_reg_LuxR_C"/>
</dbReference>
<dbReference type="Gene3D" id="1.10.10.10">
    <property type="entry name" value="Winged helix-like DNA-binding domain superfamily/Winged helix DNA-binding domain"/>
    <property type="match status" value="1"/>
</dbReference>